<comment type="caution">
    <text evidence="2">The sequence shown here is derived from an EMBL/GenBank/DDBJ whole genome shotgun (WGS) entry which is preliminary data.</text>
</comment>
<protein>
    <recommendedName>
        <fullName evidence="1">DUF7869 domain-containing protein</fullName>
    </recommendedName>
</protein>
<dbReference type="AlphaFoldDB" id="A0A2P4YR09"/>
<feature type="domain" description="DUF7869" evidence="1">
    <location>
        <begin position="59"/>
        <end position="202"/>
    </location>
</feature>
<reference evidence="2 3" key="1">
    <citation type="journal article" date="2017" name="Genome Biol. Evol.">
        <title>Phytophthora megakarya and P. palmivora, closely related causal agents of cacao black pod rot, underwent increases in genome sizes and gene numbers by different mechanisms.</title>
        <authorList>
            <person name="Ali S.S."/>
            <person name="Shao J."/>
            <person name="Lary D.J."/>
            <person name="Kronmiller B."/>
            <person name="Shen D."/>
            <person name="Strem M.D."/>
            <person name="Amoako-Attah I."/>
            <person name="Akrofi A.Y."/>
            <person name="Begoude B.A."/>
            <person name="Ten Hoopen G.M."/>
            <person name="Coulibaly K."/>
            <person name="Kebe B.I."/>
            <person name="Melnick R.L."/>
            <person name="Guiltinan M.J."/>
            <person name="Tyler B.M."/>
            <person name="Meinhardt L.W."/>
            <person name="Bailey B.A."/>
        </authorList>
    </citation>
    <scope>NUCLEOTIDE SEQUENCE [LARGE SCALE GENOMIC DNA]</scope>
    <source>
        <strain evidence="3">sbr112.9</strain>
    </source>
</reference>
<evidence type="ECO:0000313" key="3">
    <source>
        <dbReference type="Proteomes" id="UP000237271"/>
    </source>
</evidence>
<dbReference type="Proteomes" id="UP000237271">
    <property type="component" value="Unassembled WGS sequence"/>
</dbReference>
<dbReference type="Pfam" id="PF25273">
    <property type="entry name" value="DUF7869"/>
    <property type="match status" value="1"/>
</dbReference>
<name>A0A2P4YR09_9STRA</name>
<sequence length="262" mass="30253">MRKRLVQHCPEIRIRSSRSNVCNICTIYQTRIRGGATAEMTGEMGDETVSGKGSDQINAMLHHFIRTILLPSGKKKLVFYVDNCGGQNKNNLVIKFLLAQVHMGVLDRVDYTFFVKGHTKNSCDRGFGHLRKFVARQDCWTLNKVVTVVRDSATSNRTIHISRDSEFFRGYKYLVKDRYKNLTGVQQYQWGMDVSKPRVVECRKSPNADAEEQNLRRKVNSVLTESRKFTRMLNAEKKYMMHNVVRPYVPGEITSEDLLPKR</sequence>
<dbReference type="EMBL" id="NCKW01000622">
    <property type="protein sequence ID" value="POM80216.1"/>
    <property type="molecule type" value="Genomic_DNA"/>
</dbReference>
<dbReference type="InterPro" id="IPR057191">
    <property type="entry name" value="DUF7869"/>
</dbReference>
<organism evidence="2 3">
    <name type="scientific">Phytophthora palmivora</name>
    <dbReference type="NCBI Taxonomy" id="4796"/>
    <lineage>
        <taxon>Eukaryota</taxon>
        <taxon>Sar</taxon>
        <taxon>Stramenopiles</taxon>
        <taxon>Oomycota</taxon>
        <taxon>Peronosporomycetes</taxon>
        <taxon>Peronosporales</taxon>
        <taxon>Peronosporaceae</taxon>
        <taxon>Phytophthora</taxon>
    </lineage>
</organism>
<evidence type="ECO:0000313" key="2">
    <source>
        <dbReference type="EMBL" id="POM80216.1"/>
    </source>
</evidence>
<gene>
    <name evidence="2" type="ORF">PHPALM_1977</name>
</gene>
<dbReference type="PANTHER" id="PTHR34415">
    <property type="entry name" value="INTEGRASE CATALYTIC DOMAIN-CONTAINING PROTEIN"/>
    <property type="match status" value="1"/>
</dbReference>
<accession>A0A2P4YR09</accession>
<keyword evidence="3" id="KW-1185">Reference proteome</keyword>
<evidence type="ECO:0000259" key="1">
    <source>
        <dbReference type="Pfam" id="PF25273"/>
    </source>
</evidence>
<proteinExistence type="predicted"/>
<dbReference type="OrthoDB" id="98589at2759"/>
<dbReference type="PANTHER" id="PTHR34415:SF1">
    <property type="entry name" value="INTEGRASE CATALYTIC DOMAIN-CONTAINING PROTEIN"/>
    <property type="match status" value="1"/>
</dbReference>